<accession>A0A2J6RXK9</accession>
<protein>
    <submittedName>
        <fullName evidence="1">Uncharacterized protein</fullName>
    </submittedName>
</protein>
<dbReference type="AlphaFoldDB" id="A0A2J6RXK9"/>
<name>A0A2J6RXK9_HYAVF</name>
<dbReference type="Proteomes" id="UP000235786">
    <property type="component" value="Unassembled WGS sequence"/>
</dbReference>
<gene>
    <name evidence="1" type="ORF">L207DRAFT_563971</name>
</gene>
<keyword evidence="2" id="KW-1185">Reference proteome</keyword>
<proteinExistence type="predicted"/>
<dbReference type="OrthoDB" id="3466524at2759"/>
<dbReference type="EMBL" id="KZ613942">
    <property type="protein sequence ID" value="PMD43252.1"/>
    <property type="molecule type" value="Genomic_DNA"/>
</dbReference>
<evidence type="ECO:0000313" key="2">
    <source>
        <dbReference type="Proteomes" id="UP000235786"/>
    </source>
</evidence>
<organism evidence="1 2">
    <name type="scientific">Hyaloscypha variabilis (strain UAMH 11265 / GT02V1 / F)</name>
    <name type="common">Meliniomyces variabilis</name>
    <dbReference type="NCBI Taxonomy" id="1149755"/>
    <lineage>
        <taxon>Eukaryota</taxon>
        <taxon>Fungi</taxon>
        <taxon>Dikarya</taxon>
        <taxon>Ascomycota</taxon>
        <taxon>Pezizomycotina</taxon>
        <taxon>Leotiomycetes</taxon>
        <taxon>Helotiales</taxon>
        <taxon>Hyaloscyphaceae</taxon>
        <taxon>Hyaloscypha</taxon>
        <taxon>Hyaloscypha variabilis</taxon>
    </lineage>
</organism>
<evidence type="ECO:0000313" key="1">
    <source>
        <dbReference type="EMBL" id="PMD43252.1"/>
    </source>
</evidence>
<sequence length="124" mass="13121">MGGISANGNSCISICYINGENIWLCNMNRYAINPAAPYLASYAYDMEWKCIKVSTDFGVYITGGSEADADNCAVTVVGWNGVKAAILAASASPPLAISAPRFLQPHCSFGSFGSFGNWGYVVES</sequence>
<reference evidence="1 2" key="1">
    <citation type="submission" date="2016-04" db="EMBL/GenBank/DDBJ databases">
        <title>A degradative enzymes factory behind the ericoid mycorrhizal symbiosis.</title>
        <authorList>
            <consortium name="DOE Joint Genome Institute"/>
            <person name="Martino E."/>
            <person name="Morin E."/>
            <person name="Grelet G."/>
            <person name="Kuo A."/>
            <person name="Kohler A."/>
            <person name="Daghino S."/>
            <person name="Barry K."/>
            <person name="Choi C."/>
            <person name="Cichocki N."/>
            <person name="Clum A."/>
            <person name="Copeland A."/>
            <person name="Hainaut M."/>
            <person name="Haridas S."/>
            <person name="Labutti K."/>
            <person name="Lindquist E."/>
            <person name="Lipzen A."/>
            <person name="Khouja H.-R."/>
            <person name="Murat C."/>
            <person name="Ohm R."/>
            <person name="Olson A."/>
            <person name="Spatafora J."/>
            <person name="Veneault-Fourrey C."/>
            <person name="Henrissat B."/>
            <person name="Grigoriev I."/>
            <person name="Martin F."/>
            <person name="Perotto S."/>
        </authorList>
    </citation>
    <scope>NUCLEOTIDE SEQUENCE [LARGE SCALE GENOMIC DNA]</scope>
    <source>
        <strain evidence="1 2">F</strain>
    </source>
</reference>